<dbReference type="AlphaFoldDB" id="A0A1F2PKV2"/>
<protein>
    <recommendedName>
        <fullName evidence="5">Transposase</fullName>
    </recommendedName>
</protein>
<dbReference type="Proteomes" id="UP000176244">
    <property type="component" value="Unassembled WGS sequence"/>
</dbReference>
<evidence type="ECO:0008006" key="5">
    <source>
        <dbReference type="Google" id="ProtNLM"/>
    </source>
</evidence>
<name>A0A1F2PKV2_9FIRM</name>
<dbReference type="EMBL" id="LKEU01000013">
    <property type="protein sequence ID" value="OFV72013.1"/>
    <property type="molecule type" value="Genomic_DNA"/>
</dbReference>
<reference evidence="1 3" key="1">
    <citation type="submission" date="2015-09" db="EMBL/GenBank/DDBJ databases">
        <title>Genome sequence of Acetobacterium wieringae DSM 1911.</title>
        <authorList>
            <person name="Poehlein A."/>
            <person name="Bengelsdorf F.R."/>
            <person name="Schiel-Bengelsdorf B."/>
            <person name="Duerre P."/>
            <person name="Daniel R."/>
        </authorList>
    </citation>
    <scope>NUCLEOTIDE SEQUENCE [LARGE SCALE GENOMIC DNA]</scope>
    <source>
        <strain evidence="1 3">DSM 1911</strain>
    </source>
</reference>
<sequence>MVQSRFATYYENHPETNDISLILKTGNNQTITPCHTSMPSKKEIALAKKQRSDEWDYLKKSIEMKLELALLYLNRSNAHLQTL</sequence>
<dbReference type="EMBL" id="CP087994">
    <property type="protein sequence ID" value="UYO61220.1"/>
    <property type="molecule type" value="Genomic_DNA"/>
</dbReference>
<dbReference type="OrthoDB" id="1779561at2"/>
<proteinExistence type="predicted"/>
<dbReference type="RefSeq" id="WP_070369853.1">
    <property type="nucleotide sequence ID" value="NZ_CABIIK010000057.1"/>
</dbReference>
<keyword evidence="4" id="KW-1185">Reference proteome</keyword>
<evidence type="ECO:0000313" key="4">
    <source>
        <dbReference type="Proteomes" id="UP001163550"/>
    </source>
</evidence>
<gene>
    <name evidence="1" type="ORF">ACWI_04870</name>
    <name evidence="2" type="ORF">LNN31_10520</name>
</gene>
<evidence type="ECO:0000313" key="3">
    <source>
        <dbReference type="Proteomes" id="UP000176244"/>
    </source>
</evidence>
<accession>A0A1F2PKV2</accession>
<evidence type="ECO:0000313" key="2">
    <source>
        <dbReference type="EMBL" id="UYO61220.1"/>
    </source>
</evidence>
<organism evidence="1 3">
    <name type="scientific">Acetobacterium wieringae</name>
    <dbReference type="NCBI Taxonomy" id="52694"/>
    <lineage>
        <taxon>Bacteria</taxon>
        <taxon>Bacillati</taxon>
        <taxon>Bacillota</taxon>
        <taxon>Clostridia</taxon>
        <taxon>Eubacteriales</taxon>
        <taxon>Eubacteriaceae</taxon>
        <taxon>Acetobacterium</taxon>
    </lineage>
</organism>
<dbReference type="Proteomes" id="UP001163550">
    <property type="component" value="Chromosome"/>
</dbReference>
<evidence type="ECO:0000313" key="1">
    <source>
        <dbReference type="EMBL" id="OFV72013.1"/>
    </source>
</evidence>
<reference evidence="2" key="2">
    <citation type="submission" date="2021-11" db="EMBL/GenBank/DDBJ databases">
        <title>Isoprene-degrading acetogen.</title>
        <authorList>
            <person name="Yang Y."/>
            <person name="Jin H."/>
            <person name="Yan J."/>
        </authorList>
    </citation>
    <scope>NUCLEOTIDE SEQUENCE</scope>
    <source>
        <strain evidence="2">Berkeley</strain>
    </source>
</reference>